<dbReference type="EMBL" id="BGZK01002588">
    <property type="protein sequence ID" value="GBP95137.1"/>
    <property type="molecule type" value="Genomic_DNA"/>
</dbReference>
<reference evidence="1 2" key="1">
    <citation type="journal article" date="2019" name="Commun. Biol.">
        <title>The bagworm genome reveals a unique fibroin gene that provides high tensile strength.</title>
        <authorList>
            <person name="Kono N."/>
            <person name="Nakamura H."/>
            <person name="Ohtoshi R."/>
            <person name="Tomita M."/>
            <person name="Numata K."/>
            <person name="Arakawa K."/>
        </authorList>
    </citation>
    <scope>NUCLEOTIDE SEQUENCE [LARGE SCALE GENOMIC DNA]</scope>
</reference>
<evidence type="ECO:0000313" key="2">
    <source>
        <dbReference type="Proteomes" id="UP000299102"/>
    </source>
</evidence>
<proteinExistence type="predicted"/>
<protein>
    <submittedName>
        <fullName evidence="1">Uncharacterized protein</fullName>
    </submittedName>
</protein>
<accession>A0A4C2A8C0</accession>
<dbReference type="AlphaFoldDB" id="A0A4C2A8C0"/>
<name>A0A4C2A8C0_EUMVA</name>
<gene>
    <name evidence="1" type="ORF">EVAR_69001_1</name>
</gene>
<sequence>MISFPKCIETCDKPSYLDRKHKMARNGRWMRFRRCSDVRSGTINLVLFCSPASFVNSGDRGAVFAPPRRWGLECPLCTHRRTSALGHLAFNKA</sequence>
<evidence type="ECO:0000313" key="1">
    <source>
        <dbReference type="EMBL" id="GBP95137.1"/>
    </source>
</evidence>
<keyword evidence="2" id="KW-1185">Reference proteome</keyword>
<comment type="caution">
    <text evidence="1">The sequence shown here is derived from an EMBL/GenBank/DDBJ whole genome shotgun (WGS) entry which is preliminary data.</text>
</comment>
<organism evidence="1 2">
    <name type="scientific">Eumeta variegata</name>
    <name type="common">Bagworm moth</name>
    <name type="synonym">Eumeta japonica</name>
    <dbReference type="NCBI Taxonomy" id="151549"/>
    <lineage>
        <taxon>Eukaryota</taxon>
        <taxon>Metazoa</taxon>
        <taxon>Ecdysozoa</taxon>
        <taxon>Arthropoda</taxon>
        <taxon>Hexapoda</taxon>
        <taxon>Insecta</taxon>
        <taxon>Pterygota</taxon>
        <taxon>Neoptera</taxon>
        <taxon>Endopterygota</taxon>
        <taxon>Lepidoptera</taxon>
        <taxon>Glossata</taxon>
        <taxon>Ditrysia</taxon>
        <taxon>Tineoidea</taxon>
        <taxon>Psychidae</taxon>
        <taxon>Oiketicinae</taxon>
        <taxon>Eumeta</taxon>
    </lineage>
</organism>
<dbReference type="Proteomes" id="UP000299102">
    <property type="component" value="Unassembled WGS sequence"/>
</dbReference>